<proteinExistence type="predicted"/>
<sequence length="234" mass="27504">MIWAIFSAILLGLIFQSFWVALGAFIVVALLIQRKKTEQQPEQSVTAPVNNDNLIDILTQRDPELEKAMKIREFAKERRELAESRKLDDLMVEVYEETQHFPSWIKKDRNYVPKIVKNARYIDKEKDEYELVIGDNTYRIKQKQTSGPENETYLTLTLLSDEKKVFEVSCSVDYGQYSTKYRPFSIGSYIEGVWESDVTTLLHEIKQLEQERRRKELVDPEELEELKKSYDIPA</sequence>
<protein>
    <submittedName>
        <fullName evidence="2">Uncharacterized protein</fullName>
    </submittedName>
</protein>
<reference evidence="2 3" key="1">
    <citation type="journal article" date="2016" name="Nat. Commun.">
        <title>Thousands of microbial genomes shed light on interconnected biogeochemical processes in an aquifer system.</title>
        <authorList>
            <person name="Anantharaman K."/>
            <person name="Brown C.T."/>
            <person name="Hug L.A."/>
            <person name="Sharon I."/>
            <person name="Castelle C.J."/>
            <person name="Probst A.J."/>
            <person name="Thomas B.C."/>
            <person name="Singh A."/>
            <person name="Wilkins M.J."/>
            <person name="Karaoz U."/>
            <person name="Brodie E.L."/>
            <person name="Williams K.H."/>
            <person name="Hubbard S.S."/>
            <person name="Banfield J.F."/>
        </authorList>
    </citation>
    <scope>NUCLEOTIDE SEQUENCE [LARGE SCALE GENOMIC DNA]</scope>
</reference>
<dbReference type="EMBL" id="MHLP01000002">
    <property type="protein sequence ID" value="OGZ13843.1"/>
    <property type="molecule type" value="Genomic_DNA"/>
</dbReference>
<keyword evidence="1" id="KW-0472">Membrane</keyword>
<dbReference type="Proteomes" id="UP000178534">
    <property type="component" value="Unassembled WGS sequence"/>
</dbReference>
<keyword evidence="1" id="KW-0812">Transmembrane</keyword>
<evidence type="ECO:0000313" key="3">
    <source>
        <dbReference type="Proteomes" id="UP000178534"/>
    </source>
</evidence>
<accession>A0A1G2DK15</accession>
<name>A0A1G2DK15_9BACT</name>
<evidence type="ECO:0000313" key="2">
    <source>
        <dbReference type="EMBL" id="OGZ13843.1"/>
    </source>
</evidence>
<dbReference type="AlphaFoldDB" id="A0A1G2DK15"/>
<organism evidence="2 3">
    <name type="scientific">Candidatus Lloydbacteria bacterium RIFCSPLOWO2_01_FULL_50_20</name>
    <dbReference type="NCBI Taxonomy" id="1798665"/>
    <lineage>
        <taxon>Bacteria</taxon>
        <taxon>Candidatus Lloydiibacteriota</taxon>
    </lineage>
</organism>
<evidence type="ECO:0000256" key="1">
    <source>
        <dbReference type="SAM" id="Phobius"/>
    </source>
</evidence>
<keyword evidence="1" id="KW-1133">Transmembrane helix</keyword>
<dbReference type="STRING" id="1798665.A2942_02805"/>
<comment type="caution">
    <text evidence="2">The sequence shown here is derived from an EMBL/GenBank/DDBJ whole genome shotgun (WGS) entry which is preliminary data.</text>
</comment>
<feature type="transmembrane region" description="Helical" evidence="1">
    <location>
        <begin position="6"/>
        <end position="32"/>
    </location>
</feature>
<gene>
    <name evidence="2" type="ORF">A2942_02805</name>
</gene>